<dbReference type="InterPro" id="IPR011006">
    <property type="entry name" value="CheY-like_superfamily"/>
</dbReference>
<evidence type="ECO:0000256" key="3">
    <source>
        <dbReference type="ARBA" id="ARBA00023012"/>
    </source>
</evidence>
<dbReference type="RefSeq" id="WP_069432166.1">
    <property type="nucleotide sequence ID" value="NZ_MEHA01000031.1"/>
</dbReference>
<sequence>MNTKEKILIADDSEINRAMLSDILSPDYEVLEASNGEEVVECLKQHSSEINLVILDIVMPKADGFEVLAVMKGLSVNTDF</sequence>
<gene>
    <name evidence="7" type="ORF">BEI59_29230</name>
</gene>
<evidence type="ECO:0000259" key="6">
    <source>
        <dbReference type="PROSITE" id="PS50110"/>
    </source>
</evidence>
<comment type="function">
    <text evidence="4">May play the central regulatory role in sporulation. It may be an element of the effector pathway responsible for the activation of sporulation genes in response to nutritional stress. Spo0A may act in concert with spo0H (a sigma factor) to control the expression of some genes that are critical to the sporulation process.</text>
</comment>
<dbReference type="Pfam" id="PF00072">
    <property type="entry name" value="Response_reg"/>
    <property type="match status" value="1"/>
</dbReference>
<keyword evidence="3" id="KW-0902">Two-component regulatory system</keyword>
<feature type="modified residue" description="4-aspartylphosphate" evidence="5">
    <location>
        <position position="56"/>
    </location>
</feature>
<evidence type="ECO:0000313" key="7">
    <source>
        <dbReference type="EMBL" id="ODR44069.1"/>
    </source>
</evidence>
<feature type="domain" description="Response regulatory" evidence="6">
    <location>
        <begin position="6"/>
        <end position="80"/>
    </location>
</feature>
<dbReference type="PANTHER" id="PTHR44591">
    <property type="entry name" value="STRESS RESPONSE REGULATOR PROTEIN 1"/>
    <property type="match status" value="1"/>
</dbReference>
<dbReference type="Proteomes" id="UP000094271">
    <property type="component" value="Unassembled WGS sequence"/>
</dbReference>
<dbReference type="Gene3D" id="3.40.50.2300">
    <property type="match status" value="1"/>
</dbReference>
<accession>A0A1E3UBP4</accession>
<dbReference type="PANTHER" id="PTHR44591:SF14">
    <property type="entry name" value="PROTEIN PILG"/>
    <property type="match status" value="1"/>
</dbReference>
<evidence type="ECO:0000256" key="1">
    <source>
        <dbReference type="ARBA" id="ARBA00018672"/>
    </source>
</evidence>
<dbReference type="AlphaFoldDB" id="A0A1E3UBP4"/>
<dbReference type="EMBL" id="MEHA01000031">
    <property type="protein sequence ID" value="ODR44069.1"/>
    <property type="molecule type" value="Genomic_DNA"/>
</dbReference>
<dbReference type="SUPFAM" id="SSF52172">
    <property type="entry name" value="CheY-like"/>
    <property type="match status" value="1"/>
</dbReference>
<evidence type="ECO:0000256" key="2">
    <source>
        <dbReference type="ARBA" id="ARBA00022553"/>
    </source>
</evidence>
<dbReference type="OrthoDB" id="9790669at2"/>
<keyword evidence="2 5" id="KW-0597">Phosphoprotein</keyword>
<proteinExistence type="predicted"/>
<protein>
    <recommendedName>
        <fullName evidence="1">Stage 0 sporulation protein A homolog</fullName>
    </recommendedName>
</protein>
<evidence type="ECO:0000256" key="5">
    <source>
        <dbReference type="PROSITE-ProRule" id="PRU00169"/>
    </source>
</evidence>
<dbReference type="InterPro" id="IPR050595">
    <property type="entry name" value="Bact_response_regulator"/>
</dbReference>
<dbReference type="GO" id="GO:0000160">
    <property type="term" value="P:phosphorelay signal transduction system"/>
    <property type="evidence" value="ECO:0007669"/>
    <property type="project" value="UniProtKB-KW"/>
</dbReference>
<organism evidence="7 8">
    <name type="scientific">Eisenbergiella tayi</name>
    <dbReference type="NCBI Taxonomy" id="1432052"/>
    <lineage>
        <taxon>Bacteria</taxon>
        <taxon>Bacillati</taxon>
        <taxon>Bacillota</taxon>
        <taxon>Clostridia</taxon>
        <taxon>Lachnospirales</taxon>
        <taxon>Lachnospiraceae</taxon>
        <taxon>Eisenbergiella</taxon>
    </lineage>
</organism>
<comment type="caution">
    <text evidence="7">The sequence shown here is derived from an EMBL/GenBank/DDBJ whole genome shotgun (WGS) entry which is preliminary data.</text>
</comment>
<dbReference type="PROSITE" id="PS50110">
    <property type="entry name" value="RESPONSE_REGULATORY"/>
    <property type="match status" value="1"/>
</dbReference>
<name>A0A1E3UBP4_9FIRM</name>
<evidence type="ECO:0000256" key="4">
    <source>
        <dbReference type="ARBA" id="ARBA00024867"/>
    </source>
</evidence>
<reference evidence="7 8" key="1">
    <citation type="submission" date="2016-08" db="EMBL/GenBank/DDBJ databases">
        <authorList>
            <person name="Seilhamer J.J."/>
        </authorList>
    </citation>
    <scope>NUCLEOTIDE SEQUENCE [LARGE SCALE GENOMIC DNA]</scope>
    <source>
        <strain evidence="7 8">NML150140-1</strain>
    </source>
</reference>
<evidence type="ECO:0000313" key="8">
    <source>
        <dbReference type="Proteomes" id="UP000094271"/>
    </source>
</evidence>
<dbReference type="InterPro" id="IPR001789">
    <property type="entry name" value="Sig_transdc_resp-reg_receiver"/>
</dbReference>